<evidence type="ECO:0000256" key="3">
    <source>
        <dbReference type="ARBA" id="ARBA00022723"/>
    </source>
</evidence>
<evidence type="ECO:0000313" key="9">
    <source>
        <dbReference type="EMBL" id="RAK56946.1"/>
    </source>
</evidence>
<comment type="catalytic activity">
    <reaction evidence="6">
        <text>2 superoxide + 2 H(+) = H2O2 + O2</text>
        <dbReference type="Rhea" id="RHEA:20696"/>
        <dbReference type="ChEBI" id="CHEBI:15378"/>
        <dbReference type="ChEBI" id="CHEBI:15379"/>
        <dbReference type="ChEBI" id="CHEBI:16240"/>
        <dbReference type="ChEBI" id="CHEBI:18421"/>
        <dbReference type="EC" id="1.15.1.1"/>
    </reaction>
</comment>
<dbReference type="Gene3D" id="3.55.40.20">
    <property type="entry name" value="Iron/manganese superoxide dismutase, C-terminal domain"/>
    <property type="match status" value="1"/>
</dbReference>
<comment type="similarity">
    <text evidence="1 6">Belongs to the iron/manganese superoxide dismutase family.</text>
</comment>
<evidence type="ECO:0000313" key="10">
    <source>
        <dbReference type="Proteomes" id="UP000249725"/>
    </source>
</evidence>
<dbReference type="SUPFAM" id="SSF46609">
    <property type="entry name" value="Fe,Mn superoxide dismutase (SOD), N-terminal domain"/>
    <property type="match status" value="1"/>
</dbReference>
<dbReference type="PROSITE" id="PS00088">
    <property type="entry name" value="SOD_MN"/>
    <property type="match status" value="1"/>
</dbReference>
<evidence type="ECO:0000256" key="2">
    <source>
        <dbReference type="ARBA" id="ARBA00012682"/>
    </source>
</evidence>
<dbReference type="InterPro" id="IPR019833">
    <property type="entry name" value="Mn/Fe_SOD_BS"/>
</dbReference>
<dbReference type="PIRSF" id="PIRSF000349">
    <property type="entry name" value="SODismutase"/>
    <property type="match status" value="1"/>
</dbReference>
<dbReference type="EMBL" id="QFYR01000001">
    <property type="protein sequence ID" value="RAK56946.1"/>
    <property type="molecule type" value="Genomic_DNA"/>
</dbReference>
<dbReference type="Pfam" id="PF02777">
    <property type="entry name" value="Sod_Fe_C"/>
    <property type="match status" value="1"/>
</dbReference>
<feature type="binding site" evidence="5">
    <location>
        <position position="77"/>
    </location>
    <ligand>
        <name>Mn(2+)</name>
        <dbReference type="ChEBI" id="CHEBI:29035"/>
    </ligand>
</feature>
<dbReference type="InterPro" id="IPR001189">
    <property type="entry name" value="Mn/Fe_SOD"/>
</dbReference>
<name>A0A328ATC9_9CAUL</name>
<feature type="binding site" evidence="5">
    <location>
        <position position="26"/>
    </location>
    <ligand>
        <name>Mn(2+)</name>
        <dbReference type="ChEBI" id="CHEBI:29035"/>
    </ligand>
</feature>
<comment type="caution">
    <text evidence="9">The sequence shown here is derived from an EMBL/GenBank/DDBJ whole genome shotgun (WGS) entry which is preliminary data.</text>
</comment>
<proteinExistence type="inferred from homology"/>
<dbReference type="RefSeq" id="WP_111513398.1">
    <property type="nucleotide sequence ID" value="NZ_QFYR01000001.1"/>
</dbReference>
<dbReference type="PRINTS" id="PR01703">
    <property type="entry name" value="MNSODISMTASE"/>
</dbReference>
<organism evidence="9 10">
    <name type="scientific">Phenylobacterium deserti</name>
    <dbReference type="NCBI Taxonomy" id="1914756"/>
    <lineage>
        <taxon>Bacteria</taxon>
        <taxon>Pseudomonadati</taxon>
        <taxon>Pseudomonadota</taxon>
        <taxon>Alphaproteobacteria</taxon>
        <taxon>Caulobacterales</taxon>
        <taxon>Caulobacteraceae</taxon>
        <taxon>Phenylobacterium</taxon>
    </lineage>
</organism>
<dbReference type="EC" id="1.15.1.1" evidence="2 6"/>
<feature type="domain" description="Manganese/iron superoxide dismutase C-terminal" evidence="8">
    <location>
        <begin position="91"/>
        <end position="192"/>
    </location>
</feature>
<keyword evidence="3 5" id="KW-0479">Metal-binding</keyword>
<dbReference type="InterPro" id="IPR036324">
    <property type="entry name" value="Mn/Fe_SOD_N_sf"/>
</dbReference>
<evidence type="ECO:0000259" key="7">
    <source>
        <dbReference type="Pfam" id="PF00081"/>
    </source>
</evidence>
<evidence type="ECO:0000256" key="1">
    <source>
        <dbReference type="ARBA" id="ARBA00008714"/>
    </source>
</evidence>
<dbReference type="AlphaFoldDB" id="A0A328ATC9"/>
<feature type="binding site" evidence="5">
    <location>
        <position position="163"/>
    </location>
    <ligand>
        <name>Mn(2+)</name>
        <dbReference type="ChEBI" id="CHEBI:29035"/>
    </ligand>
</feature>
<dbReference type="Pfam" id="PF00081">
    <property type="entry name" value="Sod_Fe_N"/>
    <property type="match status" value="1"/>
</dbReference>
<dbReference type="InterPro" id="IPR036314">
    <property type="entry name" value="SOD_C_sf"/>
</dbReference>
<protein>
    <recommendedName>
        <fullName evidence="2 6">Superoxide dismutase</fullName>
        <ecNumber evidence="2 6">1.15.1.1</ecNumber>
    </recommendedName>
</protein>
<evidence type="ECO:0000259" key="8">
    <source>
        <dbReference type="Pfam" id="PF02777"/>
    </source>
</evidence>
<feature type="domain" description="Manganese/iron superoxide dismutase N-terminal" evidence="7">
    <location>
        <begin position="3"/>
        <end position="84"/>
    </location>
</feature>
<sequence>MIRLPELPYAYEALQPTVSSETMHIHHDKHHAKYVDVANGLVSELGLEGLSVEELVTEAERREHRKLFNNAAQSWNHAFFWDSMTPNYRGPQGELADAITQAFGSLENLRTKFVEEGANHFASGWAWLAAGDQGLVVLSTHDGGTLANSAELTPLLLCDVWEHAYYVDYRQDRKTFLEKWFDTVANWELAEQQFAARKSGGQTWRYPA</sequence>
<dbReference type="PANTHER" id="PTHR42769:SF3">
    <property type="entry name" value="SUPEROXIDE DISMUTASE [FE] 2, CHLOROPLASTIC"/>
    <property type="match status" value="1"/>
</dbReference>
<dbReference type="GO" id="GO:0004784">
    <property type="term" value="F:superoxide dismutase activity"/>
    <property type="evidence" value="ECO:0007669"/>
    <property type="project" value="UniProtKB-EC"/>
</dbReference>
<gene>
    <name evidence="9" type="ORF">DJ018_02970</name>
</gene>
<dbReference type="Proteomes" id="UP000249725">
    <property type="component" value="Unassembled WGS sequence"/>
</dbReference>
<evidence type="ECO:0000256" key="6">
    <source>
        <dbReference type="RuleBase" id="RU000414"/>
    </source>
</evidence>
<accession>A0A328ATC9</accession>
<evidence type="ECO:0000256" key="4">
    <source>
        <dbReference type="ARBA" id="ARBA00023002"/>
    </source>
</evidence>
<keyword evidence="10" id="KW-1185">Reference proteome</keyword>
<dbReference type="PANTHER" id="PTHR42769">
    <property type="entry name" value="SUPEROXIDE DISMUTASE"/>
    <property type="match status" value="1"/>
</dbReference>
<dbReference type="InterPro" id="IPR019831">
    <property type="entry name" value="Mn/Fe_SOD_N"/>
</dbReference>
<dbReference type="SUPFAM" id="SSF54719">
    <property type="entry name" value="Fe,Mn superoxide dismutase (SOD), C-terminal domain"/>
    <property type="match status" value="1"/>
</dbReference>
<evidence type="ECO:0000256" key="5">
    <source>
        <dbReference type="PIRSR" id="PIRSR000349-1"/>
    </source>
</evidence>
<dbReference type="InterPro" id="IPR019832">
    <property type="entry name" value="Mn/Fe_SOD_C"/>
</dbReference>
<comment type="function">
    <text evidence="6">Destroys radicals which are normally produced within the cells and which are toxic to biological systems.</text>
</comment>
<dbReference type="Gene3D" id="1.10.287.990">
    <property type="entry name" value="Fe,Mn superoxide dismutase (SOD) domain"/>
    <property type="match status" value="1"/>
</dbReference>
<dbReference type="OrthoDB" id="9803125at2"/>
<keyword evidence="4 6" id="KW-0560">Oxidoreductase</keyword>
<feature type="binding site" evidence="5">
    <location>
        <position position="159"/>
    </location>
    <ligand>
        <name>Mn(2+)</name>
        <dbReference type="ChEBI" id="CHEBI:29035"/>
    </ligand>
</feature>
<reference evidence="10" key="1">
    <citation type="submission" date="2018-05" db="EMBL/GenBank/DDBJ databases">
        <authorList>
            <person name="Li X."/>
        </authorList>
    </citation>
    <scope>NUCLEOTIDE SEQUENCE [LARGE SCALE GENOMIC DNA]</scope>
    <source>
        <strain evidence="10">YIM 73061</strain>
    </source>
</reference>
<dbReference type="GO" id="GO:0046872">
    <property type="term" value="F:metal ion binding"/>
    <property type="evidence" value="ECO:0007669"/>
    <property type="project" value="UniProtKB-KW"/>
</dbReference>